<gene>
    <name evidence="1" type="ORF">GJQ55_12920</name>
</gene>
<accession>A0A9E8FMN4</accession>
<proteinExistence type="predicted"/>
<dbReference type="EMBL" id="CP046056">
    <property type="protein sequence ID" value="QQD25322.1"/>
    <property type="molecule type" value="Genomic_DNA"/>
</dbReference>
<dbReference type="KEGG" id="vcw:GJQ55_12920"/>
<reference evidence="1 2" key="1">
    <citation type="submission" date="2019-11" db="EMBL/GenBank/DDBJ databases">
        <title>Venatorbacter sp. nov. a predator of Campylobacter and other Gram-negative bacteria.</title>
        <authorList>
            <person name="Saeedi A."/>
            <person name="Cummings N.J."/>
            <person name="Connerton I.F."/>
            <person name="Connerton P.L."/>
        </authorList>
    </citation>
    <scope>NUCLEOTIDE SEQUENCE [LARGE SCALE GENOMIC DNA]</scope>
    <source>
        <strain evidence="1">XL5</strain>
    </source>
</reference>
<dbReference type="AlphaFoldDB" id="A0A9E8FMN4"/>
<evidence type="ECO:0000313" key="1">
    <source>
        <dbReference type="EMBL" id="QQD25322.1"/>
    </source>
</evidence>
<keyword evidence="2" id="KW-1185">Reference proteome</keyword>
<protein>
    <submittedName>
        <fullName evidence="1">Uncharacterized protein</fullName>
    </submittedName>
</protein>
<dbReference type="Proteomes" id="UP000596074">
    <property type="component" value="Chromosome"/>
</dbReference>
<name>A0A9E8FMN4_9GAMM</name>
<sequence length="90" mass="9858">MNAFRLFTATAALTLLAGCSTTTYRSIQEMESHNGNLVIKYGETVVKKELFSAKITSTNQKVAQCDQSDNDLNCTSLNITIDGQPLVIKK</sequence>
<organism evidence="1 2">
    <name type="scientific">Venatoribacter cucullus</name>
    <dbReference type="NCBI Taxonomy" id="2661630"/>
    <lineage>
        <taxon>Bacteria</taxon>
        <taxon>Pseudomonadati</taxon>
        <taxon>Pseudomonadota</taxon>
        <taxon>Gammaproteobacteria</taxon>
        <taxon>Oceanospirillales</taxon>
        <taxon>Oceanospirillaceae</taxon>
        <taxon>Venatoribacter</taxon>
    </lineage>
</organism>
<dbReference type="RefSeq" id="WP_228345394.1">
    <property type="nucleotide sequence ID" value="NZ_CP045550.1"/>
</dbReference>
<evidence type="ECO:0000313" key="2">
    <source>
        <dbReference type="Proteomes" id="UP000596074"/>
    </source>
</evidence>
<dbReference type="PROSITE" id="PS51257">
    <property type="entry name" value="PROKAR_LIPOPROTEIN"/>
    <property type="match status" value="1"/>
</dbReference>